<dbReference type="EMBL" id="JH971388">
    <property type="protein sequence ID" value="EKM81304.1"/>
    <property type="molecule type" value="Genomic_DNA"/>
</dbReference>
<feature type="domain" description="BTB" evidence="1">
    <location>
        <begin position="14"/>
        <end position="86"/>
    </location>
</feature>
<name>K5W3D0_AGABU</name>
<proteinExistence type="predicted"/>
<dbReference type="OrthoDB" id="3223751at2759"/>
<dbReference type="RefSeq" id="XP_007328749.1">
    <property type="nucleotide sequence ID" value="XM_007328687.1"/>
</dbReference>
<dbReference type="Gene3D" id="3.30.710.10">
    <property type="entry name" value="Potassium Channel Kv1.1, Chain A"/>
    <property type="match status" value="1"/>
</dbReference>
<dbReference type="AlphaFoldDB" id="K5W3D0"/>
<evidence type="ECO:0000313" key="3">
    <source>
        <dbReference type="Proteomes" id="UP000008493"/>
    </source>
</evidence>
<keyword evidence="3" id="KW-1185">Reference proteome</keyword>
<dbReference type="InterPro" id="IPR000210">
    <property type="entry name" value="BTB/POZ_dom"/>
</dbReference>
<dbReference type="GeneID" id="18823833"/>
<organism evidence="2 3">
    <name type="scientific">Agaricus bisporus var. burnettii (strain JB137-S8 / ATCC MYA-4627 / FGSC 10392)</name>
    <name type="common">White button mushroom</name>
    <dbReference type="NCBI Taxonomy" id="597362"/>
    <lineage>
        <taxon>Eukaryota</taxon>
        <taxon>Fungi</taxon>
        <taxon>Dikarya</taxon>
        <taxon>Basidiomycota</taxon>
        <taxon>Agaricomycotina</taxon>
        <taxon>Agaricomycetes</taxon>
        <taxon>Agaricomycetidae</taxon>
        <taxon>Agaricales</taxon>
        <taxon>Agaricineae</taxon>
        <taxon>Agaricaceae</taxon>
        <taxon>Agaricus</taxon>
    </lineage>
</organism>
<accession>K5W3D0</accession>
<evidence type="ECO:0000259" key="1">
    <source>
        <dbReference type="PROSITE" id="PS50097"/>
    </source>
</evidence>
<gene>
    <name evidence="2" type="ORF">AGABI1DRAFT_112968</name>
</gene>
<reference evidence="3" key="1">
    <citation type="journal article" date="2012" name="Proc. Natl. Acad. Sci. U.S.A.">
        <title>Genome sequence of the button mushroom Agaricus bisporus reveals mechanisms governing adaptation to a humic-rich ecological niche.</title>
        <authorList>
            <person name="Morin E."/>
            <person name="Kohler A."/>
            <person name="Baker A.R."/>
            <person name="Foulongne-Oriol M."/>
            <person name="Lombard V."/>
            <person name="Nagy L.G."/>
            <person name="Ohm R.A."/>
            <person name="Patyshakuliyeva A."/>
            <person name="Brun A."/>
            <person name="Aerts A.L."/>
            <person name="Bailey A.M."/>
            <person name="Billette C."/>
            <person name="Coutinho P.M."/>
            <person name="Deakin G."/>
            <person name="Doddapaneni H."/>
            <person name="Floudas D."/>
            <person name="Grimwood J."/>
            <person name="Hilden K."/>
            <person name="Kuees U."/>
            <person name="LaButti K.M."/>
            <person name="Lapidus A."/>
            <person name="Lindquist E.A."/>
            <person name="Lucas S.M."/>
            <person name="Murat C."/>
            <person name="Riley R.W."/>
            <person name="Salamov A.A."/>
            <person name="Schmutz J."/>
            <person name="Subramanian V."/>
            <person name="Woesten H.A.B."/>
            <person name="Xu J."/>
            <person name="Eastwood D.C."/>
            <person name="Foster G.D."/>
            <person name="Sonnenberg A.S."/>
            <person name="Cullen D."/>
            <person name="de Vries R.P."/>
            <person name="Lundell T."/>
            <person name="Hibbett D.S."/>
            <person name="Henrissat B."/>
            <person name="Burton K.S."/>
            <person name="Kerrigan R.W."/>
            <person name="Challen M.P."/>
            <person name="Grigoriev I.V."/>
            <person name="Martin F."/>
        </authorList>
    </citation>
    <scope>NUCLEOTIDE SEQUENCE [LARGE SCALE GENOMIC DNA]</scope>
    <source>
        <strain evidence="3">JB137-S8 / ATCC MYA-4627 / FGSC 10392</strain>
    </source>
</reference>
<dbReference type="PROSITE" id="PS50097">
    <property type="entry name" value="BTB"/>
    <property type="match status" value="1"/>
</dbReference>
<dbReference type="OMA" id="IRESEWW"/>
<evidence type="ECO:0000313" key="2">
    <source>
        <dbReference type="EMBL" id="EKM81304.1"/>
    </source>
</evidence>
<dbReference type="InParanoid" id="K5W3D0"/>
<sequence length="226" mass="26138">MPDGDMNSFNIRGGDLYLTVGSNQARFRIHSHFLIRESEWWKKELLGPESSADAPLKKGISFNSPHHLRDVSPEDFRHFLAVFYNNLYDNYAHVTTAQWMVILRCALKWEFKEVEALAMRWLDNQDMNIAERIVLYQRNKVPRRHLLPLYVTLVSRPEAPDLEECRVLGHKNLWFLNHAQRDLYAKRLSSQSGGGPDDLDNKEIAKIVVNAYGKTIKNTDPTSDGD</sequence>
<protein>
    <recommendedName>
        <fullName evidence="1">BTB domain-containing protein</fullName>
    </recommendedName>
</protein>
<dbReference type="KEGG" id="abp:AGABI1DRAFT112968"/>
<dbReference type="Proteomes" id="UP000008493">
    <property type="component" value="Unassembled WGS sequence"/>
</dbReference>
<dbReference type="SUPFAM" id="SSF54695">
    <property type="entry name" value="POZ domain"/>
    <property type="match status" value="1"/>
</dbReference>
<dbReference type="HOGENOM" id="CLU_047592_0_3_1"/>
<dbReference type="InterPro" id="IPR011333">
    <property type="entry name" value="SKP1/BTB/POZ_sf"/>
</dbReference>